<protein>
    <submittedName>
        <fullName evidence="5">GntR family transcriptional regulator</fullName>
    </submittedName>
</protein>
<dbReference type="InterPro" id="IPR000524">
    <property type="entry name" value="Tscrpt_reg_HTH_GntR"/>
</dbReference>
<evidence type="ECO:0000313" key="5">
    <source>
        <dbReference type="EMBL" id="MDP4096009.1"/>
    </source>
</evidence>
<dbReference type="SMART" id="SM00895">
    <property type="entry name" value="FCD"/>
    <property type="match status" value="1"/>
</dbReference>
<accession>A0ABT9FMV7</accession>
<evidence type="ECO:0000259" key="4">
    <source>
        <dbReference type="PROSITE" id="PS50949"/>
    </source>
</evidence>
<proteinExistence type="predicted"/>
<dbReference type="Pfam" id="PF00392">
    <property type="entry name" value="GntR"/>
    <property type="match status" value="1"/>
</dbReference>
<name>A0ABT9FMV7_9BACL</name>
<reference evidence="5 6" key="1">
    <citation type="submission" date="2022-10" db="EMBL/GenBank/DDBJ databases">
        <title>Paenibacillus description and whole genome data of maize root bacterial community.</title>
        <authorList>
            <person name="Marton D."/>
            <person name="Farkas M."/>
            <person name="Cserhati M."/>
        </authorList>
    </citation>
    <scope>NUCLEOTIDE SEQUENCE [LARGE SCALE GENOMIC DNA]</scope>
    <source>
        <strain evidence="5 6">P96</strain>
    </source>
</reference>
<dbReference type="InterPro" id="IPR036390">
    <property type="entry name" value="WH_DNA-bd_sf"/>
</dbReference>
<dbReference type="CDD" id="cd07377">
    <property type="entry name" value="WHTH_GntR"/>
    <property type="match status" value="1"/>
</dbReference>
<keyword evidence="6" id="KW-1185">Reference proteome</keyword>
<dbReference type="Gene3D" id="1.20.120.530">
    <property type="entry name" value="GntR ligand-binding domain-like"/>
    <property type="match status" value="1"/>
</dbReference>
<comment type="caution">
    <text evidence="5">The sequence shown here is derived from an EMBL/GenBank/DDBJ whole genome shotgun (WGS) entry which is preliminary data.</text>
</comment>
<dbReference type="RefSeq" id="WP_305753639.1">
    <property type="nucleotide sequence ID" value="NZ_JAPCKK010000010.1"/>
</dbReference>
<dbReference type="Gene3D" id="1.10.10.10">
    <property type="entry name" value="Winged helix-like DNA-binding domain superfamily/Winged helix DNA-binding domain"/>
    <property type="match status" value="1"/>
</dbReference>
<dbReference type="InterPro" id="IPR036388">
    <property type="entry name" value="WH-like_DNA-bd_sf"/>
</dbReference>
<keyword evidence="3" id="KW-0804">Transcription</keyword>
<dbReference type="Proteomes" id="UP001241848">
    <property type="component" value="Unassembled WGS sequence"/>
</dbReference>
<dbReference type="EMBL" id="JAPCKK010000010">
    <property type="protein sequence ID" value="MDP4096009.1"/>
    <property type="molecule type" value="Genomic_DNA"/>
</dbReference>
<feature type="domain" description="HTH gntR-type" evidence="4">
    <location>
        <begin position="11"/>
        <end position="77"/>
    </location>
</feature>
<organism evidence="5 6">
    <name type="scientific">Paenibacillus zeirhizosphaerae</name>
    <dbReference type="NCBI Taxonomy" id="2987519"/>
    <lineage>
        <taxon>Bacteria</taxon>
        <taxon>Bacillati</taxon>
        <taxon>Bacillota</taxon>
        <taxon>Bacilli</taxon>
        <taxon>Bacillales</taxon>
        <taxon>Paenibacillaceae</taxon>
        <taxon>Paenibacillus</taxon>
    </lineage>
</organism>
<dbReference type="PANTHER" id="PTHR43537:SF24">
    <property type="entry name" value="GLUCONATE OPERON TRANSCRIPTIONAL REPRESSOR"/>
    <property type="match status" value="1"/>
</dbReference>
<dbReference type="InterPro" id="IPR011711">
    <property type="entry name" value="GntR_C"/>
</dbReference>
<dbReference type="SUPFAM" id="SSF46785">
    <property type="entry name" value="Winged helix' DNA-binding domain"/>
    <property type="match status" value="1"/>
</dbReference>
<gene>
    <name evidence="5" type="ORF">OIN60_04310</name>
</gene>
<dbReference type="PROSITE" id="PS50949">
    <property type="entry name" value="HTH_GNTR"/>
    <property type="match status" value="1"/>
</dbReference>
<evidence type="ECO:0000256" key="1">
    <source>
        <dbReference type="ARBA" id="ARBA00023015"/>
    </source>
</evidence>
<keyword evidence="2" id="KW-0238">DNA-binding</keyword>
<sequence length="234" mass="26450">MDYPVAWLQGASLGEKIACELRLQIIRGHYAPGTVLSENQIAADFGTSRSPVREAMKVLSGEGLIRLERMGAVVIGMTPADMEELFDVRMLIEHFVVKRLVRKDTVPIVATLERLTDKMEVAFKHWDTAEFSLQDFLFHEMLVLEAGHTRILHTWNGMRQLILTVMLAATEQRFSIKSSESLVTIAKHRTLAAALMDKNEELLTFLVDDHYKDTRNAVNDSVLSPFRESVSPPK</sequence>
<dbReference type="PANTHER" id="PTHR43537">
    <property type="entry name" value="TRANSCRIPTIONAL REGULATOR, GNTR FAMILY"/>
    <property type="match status" value="1"/>
</dbReference>
<evidence type="ECO:0000256" key="3">
    <source>
        <dbReference type="ARBA" id="ARBA00023163"/>
    </source>
</evidence>
<dbReference type="PRINTS" id="PR00035">
    <property type="entry name" value="HTHGNTR"/>
</dbReference>
<dbReference type="Pfam" id="PF07729">
    <property type="entry name" value="FCD"/>
    <property type="match status" value="1"/>
</dbReference>
<dbReference type="InterPro" id="IPR008920">
    <property type="entry name" value="TF_FadR/GntR_C"/>
</dbReference>
<dbReference type="SUPFAM" id="SSF48008">
    <property type="entry name" value="GntR ligand-binding domain-like"/>
    <property type="match status" value="1"/>
</dbReference>
<keyword evidence="1" id="KW-0805">Transcription regulation</keyword>
<dbReference type="SMART" id="SM00345">
    <property type="entry name" value="HTH_GNTR"/>
    <property type="match status" value="1"/>
</dbReference>
<evidence type="ECO:0000313" key="6">
    <source>
        <dbReference type="Proteomes" id="UP001241848"/>
    </source>
</evidence>
<evidence type="ECO:0000256" key="2">
    <source>
        <dbReference type="ARBA" id="ARBA00023125"/>
    </source>
</evidence>